<evidence type="ECO:0000313" key="2">
    <source>
        <dbReference type="Proteomes" id="UP000266723"/>
    </source>
</evidence>
<comment type="caution">
    <text evidence="1">The sequence shown here is derived from an EMBL/GenBank/DDBJ whole genome shotgun (WGS) entry which is preliminary data.</text>
</comment>
<proteinExistence type="predicted"/>
<gene>
    <name evidence="1" type="ORF">DY000_02059399</name>
</gene>
<reference evidence="1 2" key="1">
    <citation type="journal article" date="2020" name="BMC Genomics">
        <title>Intraspecific diversification of the crop wild relative Brassica cretica Lam. using demographic model selection.</title>
        <authorList>
            <person name="Kioukis A."/>
            <person name="Michalopoulou V.A."/>
            <person name="Briers L."/>
            <person name="Pirintsos S."/>
            <person name="Studholme D.J."/>
            <person name="Pavlidis P."/>
            <person name="Sarris P.F."/>
        </authorList>
    </citation>
    <scope>NUCLEOTIDE SEQUENCE [LARGE SCALE GENOMIC DNA]</scope>
    <source>
        <strain evidence="2">cv. PFS-1207/04</strain>
    </source>
</reference>
<keyword evidence="2" id="KW-1185">Reference proteome</keyword>
<organism evidence="1 2">
    <name type="scientific">Brassica cretica</name>
    <name type="common">Mustard</name>
    <dbReference type="NCBI Taxonomy" id="69181"/>
    <lineage>
        <taxon>Eukaryota</taxon>
        <taxon>Viridiplantae</taxon>
        <taxon>Streptophyta</taxon>
        <taxon>Embryophyta</taxon>
        <taxon>Tracheophyta</taxon>
        <taxon>Spermatophyta</taxon>
        <taxon>Magnoliopsida</taxon>
        <taxon>eudicotyledons</taxon>
        <taxon>Gunneridae</taxon>
        <taxon>Pentapetalae</taxon>
        <taxon>rosids</taxon>
        <taxon>malvids</taxon>
        <taxon>Brassicales</taxon>
        <taxon>Brassicaceae</taxon>
        <taxon>Brassiceae</taxon>
        <taxon>Brassica</taxon>
    </lineage>
</organism>
<evidence type="ECO:0000313" key="1">
    <source>
        <dbReference type="EMBL" id="KAF3520867.1"/>
    </source>
</evidence>
<name>A0ABQ7B3H7_BRACR</name>
<dbReference type="EMBL" id="QGKV02001556">
    <property type="protein sequence ID" value="KAF3520867.1"/>
    <property type="molecule type" value="Genomic_DNA"/>
</dbReference>
<protein>
    <submittedName>
        <fullName evidence="1">Uncharacterized protein</fullName>
    </submittedName>
</protein>
<sequence>MHGFVSYRRSGRVRLLRNGRAAYVLGRYVATELRLELGRYVATEPCACSVAT</sequence>
<accession>A0ABQ7B3H7</accession>
<dbReference type="Proteomes" id="UP000266723">
    <property type="component" value="Unassembled WGS sequence"/>
</dbReference>